<sequence>MSRPDEVSETHFYVLFSPLDGGTHRPDATSPAHPNVGWTGPGRLECQPGRLLVRT</sequence>
<name>Q0G416_9HYPH</name>
<accession>Q0G416</accession>
<dbReference type="HOGENOM" id="CLU_3025706_0_0_5"/>
<proteinExistence type="predicted"/>
<keyword evidence="3" id="KW-1185">Reference proteome</keyword>
<organism evidence="2 3">
    <name type="scientific">Fulvimarina pelagi HTCC2506</name>
    <dbReference type="NCBI Taxonomy" id="314231"/>
    <lineage>
        <taxon>Bacteria</taxon>
        <taxon>Pseudomonadati</taxon>
        <taxon>Pseudomonadota</taxon>
        <taxon>Alphaproteobacteria</taxon>
        <taxon>Hyphomicrobiales</taxon>
        <taxon>Aurantimonadaceae</taxon>
        <taxon>Fulvimarina</taxon>
    </lineage>
</organism>
<dbReference type="Proteomes" id="UP000004310">
    <property type="component" value="Unassembled WGS sequence"/>
</dbReference>
<evidence type="ECO:0000313" key="3">
    <source>
        <dbReference type="Proteomes" id="UP000004310"/>
    </source>
</evidence>
<protein>
    <submittedName>
        <fullName evidence="2">Uncharacterized protein</fullName>
    </submittedName>
</protein>
<feature type="region of interest" description="Disordered" evidence="1">
    <location>
        <begin position="23"/>
        <end position="42"/>
    </location>
</feature>
<evidence type="ECO:0000313" key="2">
    <source>
        <dbReference type="EMBL" id="EAU41665.1"/>
    </source>
</evidence>
<comment type="caution">
    <text evidence="2">The sequence shown here is derived from an EMBL/GenBank/DDBJ whole genome shotgun (WGS) entry which is preliminary data.</text>
</comment>
<reference evidence="2 3" key="1">
    <citation type="journal article" date="2010" name="J. Bacteriol.">
        <title>Genome sequence of Fulvimarina pelagi HTCC2506T, a Mn(II)-oxidizing alphaproteobacterium possessing an aerobic anoxygenic photosynthetic gene cluster and Xanthorhodopsin.</title>
        <authorList>
            <person name="Kang I."/>
            <person name="Oh H.M."/>
            <person name="Lim S.I."/>
            <person name="Ferriera S."/>
            <person name="Giovannoni S.J."/>
            <person name="Cho J.C."/>
        </authorList>
    </citation>
    <scope>NUCLEOTIDE SEQUENCE [LARGE SCALE GENOMIC DNA]</scope>
    <source>
        <strain evidence="2 3">HTCC2506</strain>
    </source>
</reference>
<dbReference type="EMBL" id="AATP01000002">
    <property type="protein sequence ID" value="EAU41665.1"/>
    <property type="molecule type" value="Genomic_DNA"/>
</dbReference>
<evidence type="ECO:0000256" key="1">
    <source>
        <dbReference type="SAM" id="MobiDB-lite"/>
    </source>
</evidence>
<gene>
    <name evidence="2" type="ORF">FP2506_14569</name>
</gene>
<dbReference type="AlphaFoldDB" id="Q0G416"/>